<gene>
    <name evidence="9" type="primary">ftsQ</name>
    <name evidence="11" type="ORF">V3390_04045</name>
</gene>
<evidence type="ECO:0000256" key="2">
    <source>
        <dbReference type="ARBA" id="ARBA00022475"/>
    </source>
</evidence>
<dbReference type="PANTHER" id="PTHR35851:SF1">
    <property type="entry name" value="CELL DIVISION PROTEIN FTSQ"/>
    <property type="match status" value="1"/>
</dbReference>
<dbReference type="PROSITE" id="PS51779">
    <property type="entry name" value="POTRA"/>
    <property type="match status" value="1"/>
</dbReference>
<dbReference type="InterPro" id="IPR026579">
    <property type="entry name" value="FtsQ"/>
</dbReference>
<dbReference type="InterPro" id="IPR034746">
    <property type="entry name" value="POTRA"/>
</dbReference>
<evidence type="ECO:0000259" key="10">
    <source>
        <dbReference type="PROSITE" id="PS51779"/>
    </source>
</evidence>
<reference evidence="11 12" key="1">
    <citation type="submission" date="2024-01" db="EMBL/GenBank/DDBJ databases">
        <title>Novel species of the genus Luteimonas isolated from rivers.</title>
        <authorList>
            <person name="Lu H."/>
        </authorList>
    </citation>
    <scope>NUCLEOTIDE SEQUENCE [LARGE SCALE GENOMIC DNA]</scope>
    <source>
        <strain evidence="11 12">FXH3W</strain>
    </source>
</reference>
<sequence>MNWLLRIAAVILALALLAAPVVAVRMGVIGADRWPIQKLRVTSKMQYVDAAQLRKTLAPFAAQGFFGVDLDGAQSQVERLPWVERAEVRKKWPNVLEVAITEDPPLARWGDDRLLSRSLKLFPRKGIRFPANLPQMDGNPLDVRKVVDLYNASNELFGRIRVPIEKVQMSDRGSFTLDLVNGTHVIAGRNEARARLSRFVTIYPQLVSGSKALPRTVDLRYTNGFAMSWMAPTGASALPATAATAAAIATKESQ</sequence>
<dbReference type="Pfam" id="PF08478">
    <property type="entry name" value="POTRA_1"/>
    <property type="match status" value="1"/>
</dbReference>
<comment type="subunit">
    <text evidence="9">Part of a complex composed of FtsB, FtsL and FtsQ.</text>
</comment>
<dbReference type="EMBL" id="JAZHBO010000001">
    <property type="protein sequence ID" value="MEF2155403.1"/>
    <property type="molecule type" value="Genomic_DNA"/>
</dbReference>
<evidence type="ECO:0000256" key="6">
    <source>
        <dbReference type="ARBA" id="ARBA00022989"/>
    </source>
</evidence>
<proteinExistence type="inferred from homology"/>
<dbReference type="InterPro" id="IPR045335">
    <property type="entry name" value="FtsQ_C_sf"/>
</dbReference>
<dbReference type="Gene3D" id="3.40.50.11690">
    <property type="entry name" value="Cell division protein FtsQ/DivIB"/>
    <property type="match status" value="1"/>
</dbReference>
<evidence type="ECO:0000313" key="11">
    <source>
        <dbReference type="EMBL" id="MEF2155403.1"/>
    </source>
</evidence>
<dbReference type="Proteomes" id="UP001356170">
    <property type="component" value="Unassembled WGS sequence"/>
</dbReference>
<comment type="similarity">
    <text evidence="9">Belongs to the FtsQ/DivIB family. FtsQ subfamily.</text>
</comment>
<accession>A0ABU7UZK2</accession>
<comment type="subcellular location">
    <subcellularLocation>
        <location evidence="9">Cell inner membrane</location>
        <topology evidence="9">Single-pass type II membrane protein</topology>
    </subcellularLocation>
    <subcellularLocation>
        <location evidence="1">Membrane</location>
    </subcellularLocation>
    <text evidence="9">Localizes to the division septum.</text>
</comment>
<evidence type="ECO:0000256" key="4">
    <source>
        <dbReference type="ARBA" id="ARBA00022618"/>
    </source>
</evidence>
<evidence type="ECO:0000256" key="5">
    <source>
        <dbReference type="ARBA" id="ARBA00022692"/>
    </source>
</evidence>
<evidence type="ECO:0000313" key="12">
    <source>
        <dbReference type="Proteomes" id="UP001356170"/>
    </source>
</evidence>
<protein>
    <recommendedName>
        <fullName evidence="9">Cell division protein FtsQ</fullName>
    </recommendedName>
</protein>
<dbReference type="InterPro" id="IPR005548">
    <property type="entry name" value="Cell_div_FtsQ/DivIB_C"/>
</dbReference>
<dbReference type="InterPro" id="IPR013685">
    <property type="entry name" value="POTRA_FtsQ_type"/>
</dbReference>
<dbReference type="HAMAP" id="MF_00911">
    <property type="entry name" value="FtsQ_subfam"/>
    <property type="match status" value="1"/>
</dbReference>
<comment type="caution">
    <text evidence="11">The sequence shown here is derived from an EMBL/GenBank/DDBJ whole genome shotgun (WGS) entry which is preliminary data.</text>
</comment>
<dbReference type="PANTHER" id="PTHR35851">
    <property type="entry name" value="CELL DIVISION PROTEIN FTSQ"/>
    <property type="match status" value="1"/>
</dbReference>
<name>A0ABU7UZK2_9GAMM</name>
<keyword evidence="2 9" id="KW-1003">Cell membrane</keyword>
<keyword evidence="5 9" id="KW-0812">Transmembrane</keyword>
<keyword evidence="8 9" id="KW-0131">Cell cycle</keyword>
<evidence type="ECO:0000256" key="8">
    <source>
        <dbReference type="ARBA" id="ARBA00023306"/>
    </source>
</evidence>
<keyword evidence="6 9" id="KW-1133">Transmembrane helix</keyword>
<keyword evidence="7 9" id="KW-0472">Membrane</keyword>
<dbReference type="Gene3D" id="3.10.20.310">
    <property type="entry name" value="membrane protein fhac"/>
    <property type="match status" value="1"/>
</dbReference>
<evidence type="ECO:0000256" key="1">
    <source>
        <dbReference type="ARBA" id="ARBA00004370"/>
    </source>
</evidence>
<keyword evidence="4 9" id="KW-0132">Cell division</keyword>
<comment type="function">
    <text evidence="9">Essential cell division protein. May link together the upstream cell division proteins, which are predominantly cytoplasmic, with the downstream cell division proteins, which are predominantly periplasmic. May control correct divisome assembly.</text>
</comment>
<evidence type="ECO:0000256" key="3">
    <source>
        <dbReference type="ARBA" id="ARBA00022519"/>
    </source>
</evidence>
<feature type="domain" description="POTRA" evidence="10">
    <location>
        <begin position="34"/>
        <end position="103"/>
    </location>
</feature>
<keyword evidence="12" id="KW-1185">Reference proteome</keyword>
<evidence type="ECO:0000256" key="9">
    <source>
        <dbReference type="HAMAP-Rule" id="MF_00911"/>
    </source>
</evidence>
<dbReference type="Pfam" id="PF03799">
    <property type="entry name" value="FtsQ_DivIB_C"/>
    <property type="match status" value="1"/>
</dbReference>
<keyword evidence="3 9" id="KW-0997">Cell inner membrane</keyword>
<dbReference type="RefSeq" id="WP_331703451.1">
    <property type="nucleotide sequence ID" value="NZ_JAZHBO010000001.1"/>
</dbReference>
<evidence type="ECO:0000256" key="7">
    <source>
        <dbReference type="ARBA" id="ARBA00023136"/>
    </source>
</evidence>
<organism evidence="11 12">
    <name type="scientific">Aquilutibacter rugosus</name>
    <dbReference type="NCBI Taxonomy" id="3115820"/>
    <lineage>
        <taxon>Bacteria</taxon>
        <taxon>Pseudomonadati</taxon>
        <taxon>Pseudomonadota</taxon>
        <taxon>Gammaproteobacteria</taxon>
        <taxon>Lysobacterales</taxon>
        <taxon>Lysobacteraceae</taxon>
        <taxon>Aquilutibacter</taxon>
    </lineage>
</organism>